<dbReference type="Pfam" id="PF13638">
    <property type="entry name" value="PIN_4"/>
    <property type="match status" value="1"/>
</dbReference>
<dbReference type="PANTHER" id="PTHR30473">
    <property type="entry name" value="PROTEIN PHOH"/>
    <property type="match status" value="1"/>
</dbReference>
<evidence type="ECO:0000259" key="4">
    <source>
        <dbReference type="SMART" id="SM00670"/>
    </source>
</evidence>
<dbReference type="InterPro" id="IPR029060">
    <property type="entry name" value="PIN-like_dom_sf"/>
</dbReference>
<dbReference type="InterPro" id="IPR027417">
    <property type="entry name" value="P-loop_NTPase"/>
</dbReference>
<keyword evidence="6" id="KW-1185">Reference proteome</keyword>
<dbReference type="PANTHER" id="PTHR30473:SF2">
    <property type="entry name" value="PIN DOMAIN-CONTAINING PROTEIN"/>
    <property type="match status" value="1"/>
</dbReference>
<dbReference type="InterPro" id="IPR051451">
    <property type="entry name" value="PhoH2-like"/>
</dbReference>
<dbReference type="SUPFAM" id="SSF52540">
    <property type="entry name" value="P-loop containing nucleoside triphosphate hydrolases"/>
    <property type="match status" value="1"/>
</dbReference>
<protein>
    <submittedName>
        <fullName evidence="5">PhoH-like ATPase</fullName>
    </submittedName>
</protein>
<dbReference type="SMART" id="SM00670">
    <property type="entry name" value="PINc"/>
    <property type="match status" value="1"/>
</dbReference>
<dbReference type="Proteomes" id="UP000294817">
    <property type="component" value="Unassembled WGS sequence"/>
</dbReference>
<comment type="similarity">
    <text evidence="3">In the N-terminal section; belongs to the PINc/VapC protein family.</text>
</comment>
<evidence type="ECO:0000313" key="6">
    <source>
        <dbReference type="Proteomes" id="UP000294817"/>
    </source>
</evidence>
<dbReference type="FunFam" id="3.40.50.300:FF:000013">
    <property type="entry name" value="PhoH family ATPase"/>
    <property type="match status" value="1"/>
</dbReference>
<dbReference type="SUPFAM" id="SSF88723">
    <property type="entry name" value="PIN domain-like"/>
    <property type="match status" value="1"/>
</dbReference>
<organism evidence="5 6">
    <name type="scientific">Petrotoga sibirica</name>
    <dbReference type="NCBI Taxonomy" id="156202"/>
    <lineage>
        <taxon>Bacteria</taxon>
        <taxon>Thermotogati</taxon>
        <taxon>Thermotogota</taxon>
        <taxon>Thermotogae</taxon>
        <taxon>Petrotogales</taxon>
        <taxon>Petrotogaceae</taxon>
        <taxon>Petrotoga</taxon>
    </lineage>
</organism>
<dbReference type="Gene3D" id="3.40.50.1010">
    <property type="entry name" value="5'-nuclease"/>
    <property type="match status" value="1"/>
</dbReference>
<evidence type="ECO:0000256" key="1">
    <source>
        <dbReference type="ARBA" id="ARBA00022741"/>
    </source>
</evidence>
<accession>A0A4R8EZ59</accession>
<evidence type="ECO:0000256" key="2">
    <source>
        <dbReference type="ARBA" id="ARBA00022840"/>
    </source>
</evidence>
<dbReference type="Pfam" id="PF02562">
    <property type="entry name" value="PhoH"/>
    <property type="match status" value="1"/>
</dbReference>
<sequence length="430" mass="48666">MILVKNFIIDTNVLIHDPNSILSFQDNNVLIPFPVLEEIDKLKTRSDKVAKSAREVNRILDSFRNGTPLHKGIKLPEGGTLKILALEKNDDKHKIPTYLGESKDDFILYYAMFLKRTDILPTIIVSKDLNLRIKADALGLESQDYLTDKIDIKLLPDGYYITENPSKEVEEKDEYDFSELGFKEEPFPNTYLNYGNLFLRYDSKSKKFQTILMDFESEIFGIKPRNAEQVFSLDALINPDIPFVTLVGKAGTGKTLLALAAGLYCVQVEKLYNKLLISKPVIPMGKDIGYIPGDIEEKMRPWLQPIYDNLDLLFKGSGKKPEEYLTKKDLLEIEVLSYIRGRTIPNQYMIVDEAQNLTPAEVKTILTRVGEGTKIVLTGDPYQIDNPYLDSSSNGLVYTASKFKDNPLSANITMKKGERSELATVSSEIL</sequence>
<proteinExistence type="inferred from homology"/>
<name>A0A4R8EZ59_9BACT</name>
<dbReference type="GO" id="GO:0005829">
    <property type="term" value="C:cytosol"/>
    <property type="evidence" value="ECO:0007669"/>
    <property type="project" value="TreeGrafter"/>
</dbReference>
<dbReference type="AlphaFoldDB" id="A0A4R8EZ59"/>
<keyword evidence="2" id="KW-0067">ATP-binding</keyword>
<dbReference type="InterPro" id="IPR003714">
    <property type="entry name" value="PhoH"/>
</dbReference>
<evidence type="ECO:0000313" key="5">
    <source>
        <dbReference type="EMBL" id="TDX15497.1"/>
    </source>
</evidence>
<dbReference type="GO" id="GO:0005524">
    <property type="term" value="F:ATP binding"/>
    <property type="evidence" value="ECO:0007669"/>
    <property type="project" value="UniProtKB-KW"/>
</dbReference>
<dbReference type="InterPro" id="IPR002716">
    <property type="entry name" value="PIN_dom"/>
</dbReference>
<gene>
    <name evidence="5" type="ORF">C8D74_10796</name>
</gene>
<dbReference type="EMBL" id="SODZ01000007">
    <property type="protein sequence ID" value="TDX15497.1"/>
    <property type="molecule type" value="Genomic_DNA"/>
</dbReference>
<reference evidence="5 6" key="1">
    <citation type="submission" date="2019-03" db="EMBL/GenBank/DDBJ databases">
        <title>Genomic Encyclopedia of Type Strains, Phase IV (KMG-IV): sequencing the most valuable type-strain genomes for metagenomic binning, comparative biology and taxonomic classification.</title>
        <authorList>
            <person name="Goeker M."/>
        </authorList>
    </citation>
    <scope>NUCLEOTIDE SEQUENCE [LARGE SCALE GENOMIC DNA]</scope>
    <source>
        <strain evidence="5 6">DSM 13575</strain>
    </source>
</reference>
<keyword evidence="1" id="KW-0547">Nucleotide-binding</keyword>
<dbReference type="CDD" id="cd09883">
    <property type="entry name" value="PIN_VapC_PhoHL-ATPase"/>
    <property type="match status" value="1"/>
</dbReference>
<feature type="domain" description="PIN" evidence="4">
    <location>
        <begin position="5"/>
        <end position="133"/>
    </location>
</feature>
<evidence type="ECO:0000256" key="3">
    <source>
        <dbReference type="ARBA" id="ARBA00046345"/>
    </source>
</evidence>
<dbReference type="Gene3D" id="3.40.50.300">
    <property type="entry name" value="P-loop containing nucleotide triphosphate hydrolases"/>
    <property type="match status" value="1"/>
</dbReference>
<comment type="caution">
    <text evidence="5">The sequence shown here is derived from an EMBL/GenBank/DDBJ whole genome shotgun (WGS) entry which is preliminary data.</text>
</comment>